<dbReference type="EMBL" id="JAXOVC010000010">
    <property type="protein sequence ID" value="KAK4496494.1"/>
    <property type="molecule type" value="Genomic_DNA"/>
</dbReference>
<dbReference type="Gene3D" id="3.30.40.10">
    <property type="entry name" value="Zinc/RING finger domain, C3HC4 (zinc finger)"/>
    <property type="match status" value="1"/>
</dbReference>
<keyword evidence="1" id="KW-0479">Metal-binding</keyword>
<dbReference type="CDD" id="cd16494">
    <property type="entry name" value="RING-CH-C4HC3_ZSWM2"/>
    <property type="match status" value="1"/>
</dbReference>
<dbReference type="InterPro" id="IPR007527">
    <property type="entry name" value="Znf_SWIM"/>
</dbReference>
<dbReference type="InterPro" id="IPR039903">
    <property type="entry name" value="Zswim2"/>
</dbReference>
<dbReference type="InterPro" id="IPR001841">
    <property type="entry name" value="Znf_RING"/>
</dbReference>
<keyword evidence="1" id="KW-0863">Zinc-finger</keyword>
<evidence type="ECO:0000313" key="5">
    <source>
        <dbReference type="EMBL" id="KAK4496494.1"/>
    </source>
</evidence>
<evidence type="ECO:0000256" key="2">
    <source>
        <dbReference type="SAM" id="MobiDB-lite"/>
    </source>
</evidence>
<sequence>MATELRRSTRTRKQPDSYADEQAEEKRPAPSKPKATKATKATKTTRKKRVKTEVDDEDVTDLPVKGESDADFDFEEEESKPKKKRAKKSKSELTEDAQLYGNPAEGTIIPWGSRTRKQPRIYEVPEARRETRVKKEGGGKKSADDWLNDAGDVAVARELAKIKPLKAGQEETRLRDYEDELPDWYERFFESASKQKMCVLERSRGTEEKCHAHHDDCPCETLKIAGSQGNVYTVYISHLTLCNCPVGIFAGKSKKQCKHVLYVLHHVLKAPEHLAYQAAFLHSELKELFANAPPLPIDTVEEETKDGNRKEVSGECPICFMDFEDGEAVVWCRAACGNNIHRDCFKKWADMRANKVSCPFCRSEWQDEDAPKAQKTTLTKVKDLGGRSRGGYVNVADQIEGY</sequence>
<keyword evidence="1" id="KW-0862">Zinc</keyword>
<comment type="caution">
    <text evidence="5">The sequence shown here is derived from an EMBL/GenBank/DDBJ whole genome shotgun (WGS) entry which is preliminary data.</text>
</comment>
<dbReference type="PROSITE" id="PS50089">
    <property type="entry name" value="ZF_RING_2"/>
    <property type="match status" value="1"/>
</dbReference>
<dbReference type="PANTHER" id="PTHR21540">
    <property type="entry name" value="RING FINGER AND SWIM DOMAIN-CONTAINING PROTEIN 2"/>
    <property type="match status" value="1"/>
</dbReference>
<dbReference type="Proteomes" id="UP001305779">
    <property type="component" value="Unassembled WGS sequence"/>
</dbReference>
<feature type="compositionally biased region" description="Acidic residues" evidence="2">
    <location>
        <begin position="69"/>
        <end position="78"/>
    </location>
</feature>
<feature type="domain" description="RING-type" evidence="3">
    <location>
        <begin position="316"/>
        <end position="362"/>
    </location>
</feature>
<evidence type="ECO:0000256" key="1">
    <source>
        <dbReference type="PROSITE-ProRule" id="PRU00175"/>
    </source>
</evidence>
<evidence type="ECO:0000313" key="6">
    <source>
        <dbReference type="Proteomes" id="UP001305779"/>
    </source>
</evidence>
<feature type="compositionally biased region" description="Low complexity" evidence="2">
    <location>
        <begin position="32"/>
        <end position="42"/>
    </location>
</feature>
<dbReference type="PANTHER" id="PTHR21540:SF0">
    <property type="entry name" value="PHD FAMILY PROTEIN"/>
    <property type="match status" value="1"/>
</dbReference>
<feature type="domain" description="SWIM-type" evidence="4">
    <location>
        <begin position="232"/>
        <end position="268"/>
    </location>
</feature>
<dbReference type="SMART" id="SM00184">
    <property type="entry name" value="RING"/>
    <property type="match status" value="1"/>
</dbReference>
<keyword evidence="6" id="KW-1185">Reference proteome</keyword>
<name>A0ABR0E4Z6_ZASCE</name>
<accession>A0ABR0E4Z6</accession>
<evidence type="ECO:0000259" key="4">
    <source>
        <dbReference type="PROSITE" id="PS50966"/>
    </source>
</evidence>
<evidence type="ECO:0000259" key="3">
    <source>
        <dbReference type="PROSITE" id="PS50089"/>
    </source>
</evidence>
<gene>
    <name evidence="5" type="ORF">PRZ48_012474</name>
</gene>
<reference evidence="5 6" key="1">
    <citation type="journal article" date="2023" name="G3 (Bethesda)">
        <title>A chromosome-level genome assembly of Zasmidium syzygii isolated from banana leaves.</title>
        <authorList>
            <person name="van Westerhoven A.C."/>
            <person name="Mehrabi R."/>
            <person name="Talebi R."/>
            <person name="Steentjes M.B.F."/>
            <person name="Corcolon B."/>
            <person name="Chong P.A."/>
            <person name="Kema G.H.J."/>
            <person name="Seidl M.F."/>
        </authorList>
    </citation>
    <scope>NUCLEOTIDE SEQUENCE [LARGE SCALE GENOMIC DNA]</scope>
    <source>
        <strain evidence="5 6">P124</strain>
    </source>
</reference>
<organism evidence="5 6">
    <name type="scientific">Zasmidium cellare</name>
    <name type="common">Wine cellar mold</name>
    <name type="synonym">Racodium cellare</name>
    <dbReference type="NCBI Taxonomy" id="395010"/>
    <lineage>
        <taxon>Eukaryota</taxon>
        <taxon>Fungi</taxon>
        <taxon>Dikarya</taxon>
        <taxon>Ascomycota</taxon>
        <taxon>Pezizomycotina</taxon>
        <taxon>Dothideomycetes</taxon>
        <taxon>Dothideomycetidae</taxon>
        <taxon>Mycosphaerellales</taxon>
        <taxon>Mycosphaerellaceae</taxon>
        <taxon>Zasmidium</taxon>
    </lineage>
</organism>
<dbReference type="PROSITE" id="PS50966">
    <property type="entry name" value="ZF_SWIM"/>
    <property type="match status" value="1"/>
</dbReference>
<proteinExistence type="predicted"/>
<dbReference type="SUPFAM" id="SSF57850">
    <property type="entry name" value="RING/U-box"/>
    <property type="match status" value="1"/>
</dbReference>
<dbReference type="Pfam" id="PF13639">
    <property type="entry name" value="zf-RING_2"/>
    <property type="match status" value="1"/>
</dbReference>
<feature type="region of interest" description="Disordered" evidence="2">
    <location>
        <begin position="1"/>
        <end position="116"/>
    </location>
</feature>
<dbReference type="InterPro" id="IPR013083">
    <property type="entry name" value="Znf_RING/FYVE/PHD"/>
</dbReference>
<protein>
    <submittedName>
        <fullName evidence="5">Uncharacterized protein</fullName>
    </submittedName>
</protein>